<dbReference type="Pfam" id="PF03492">
    <property type="entry name" value="Methyltransf_7"/>
    <property type="match status" value="1"/>
</dbReference>
<dbReference type="GO" id="GO:0046872">
    <property type="term" value="F:metal ion binding"/>
    <property type="evidence" value="ECO:0007669"/>
    <property type="project" value="UniProtKB-KW"/>
</dbReference>
<dbReference type="InterPro" id="IPR042086">
    <property type="entry name" value="MeTrfase_capping"/>
</dbReference>
<comment type="caution">
    <text evidence="3">The sequence shown here is derived from an EMBL/GenBank/DDBJ whole genome shotgun (WGS) entry which is preliminary data.</text>
</comment>
<keyword evidence="1" id="KW-0479">Metal-binding</keyword>
<evidence type="ECO:0000256" key="2">
    <source>
        <dbReference type="ARBA" id="ARBA00022842"/>
    </source>
</evidence>
<dbReference type="Proteomes" id="UP001165082">
    <property type="component" value="Unassembled WGS sequence"/>
</dbReference>
<sequence>MHAANCGASSPPSCGAGEKAQAALDFHKILTARSAELKPGGRMVIVNFSKSPEGHYLGKTDVGASMWDSFSLCWKRLHAEGLIDDSELVAVSFPSYYRSQSEVSLGVSSVPGLKLISISELVVRCPYRASWTSGASTSAGRSPLDHAKWYVPTTRTWSESTFLNALRPGRSDASEVMERFWGNYVDLVAEEPGIHGMDYVHTYTVLEKE</sequence>
<dbReference type="GO" id="GO:0008168">
    <property type="term" value="F:methyltransferase activity"/>
    <property type="evidence" value="ECO:0007669"/>
    <property type="project" value="InterPro"/>
</dbReference>
<dbReference type="OrthoDB" id="10261390at2759"/>
<name>A0A9W6ZMX4_9STRA</name>
<dbReference type="Gene3D" id="1.10.1200.270">
    <property type="entry name" value="Methyltransferase, alpha-helical capping domain"/>
    <property type="match status" value="1"/>
</dbReference>
<dbReference type="InterPro" id="IPR029063">
    <property type="entry name" value="SAM-dependent_MTases_sf"/>
</dbReference>
<dbReference type="EMBL" id="BRXZ01004783">
    <property type="protein sequence ID" value="GMH55186.1"/>
    <property type="molecule type" value="Genomic_DNA"/>
</dbReference>
<keyword evidence="2" id="KW-0460">Magnesium</keyword>
<dbReference type="Gene3D" id="3.40.50.150">
    <property type="entry name" value="Vaccinia Virus protein VP39"/>
    <property type="match status" value="1"/>
</dbReference>
<evidence type="ECO:0000313" key="4">
    <source>
        <dbReference type="Proteomes" id="UP001165082"/>
    </source>
</evidence>
<reference evidence="3" key="1">
    <citation type="submission" date="2022-07" db="EMBL/GenBank/DDBJ databases">
        <title>Genome analysis of Parmales, a sister group of diatoms, reveals the evolutionary specialization of diatoms from phago-mixotrophs to photoautotrophs.</title>
        <authorList>
            <person name="Ban H."/>
            <person name="Sato S."/>
            <person name="Yoshikawa S."/>
            <person name="Kazumasa Y."/>
            <person name="Nakamura Y."/>
            <person name="Ichinomiya M."/>
            <person name="Saitoh K."/>
            <person name="Sato N."/>
            <person name="Blanc-Mathieu R."/>
            <person name="Endo H."/>
            <person name="Kuwata A."/>
            <person name="Ogata H."/>
        </authorList>
    </citation>
    <scope>NUCLEOTIDE SEQUENCE</scope>
</reference>
<evidence type="ECO:0000256" key="1">
    <source>
        <dbReference type="ARBA" id="ARBA00022723"/>
    </source>
</evidence>
<organism evidence="3 4">
    <name type="scientific">Triparma retinervis</name>
    <dbReference type="NCBI Taxonomy" id="2557542"/>
    <lineage>
        <taxon>Eukaryota</taxon>
        <taxon>Sar</taxon>
        <taxon>Stramenopiles</taxon>
        <taxon>Ochrophyta</taxon>
        <taxon>Bolidophyceae</taxon>
        <taxon>Parmales</taxon>
        <taxon>Triparmaceae</taxon>
        <taxon>Triparma</taxon>
    </lineage>
</organism>
<protein>
    <submittedName>
        <fullName evidence="3">Uncharacterized protein</fullName>
    </submittedName>
</protein>
<accession>A0A9W6ZMX4</accession>
<gene>
    <name evidence="3" type="ORF">TrRE_jg5960</name>
</gene>
<dbReference type="AlphaFoldDB" id="A0A9W6ZMX4"/>
<keyword evidence="4" id="KW-1185">Reference proteome</keyword>
<proteinExistence type="predicted"/>
<dbReference type="PANTHER" id="PTHR31009">
    <property type="entry name" value="S-ADENOSYL-L-METHIONINE:CARBOXYL METHYLTRANSFERASE FAMILY PROTEIN"/>
    <property type="match status" value="1"/>
</dbReference>
<evidence type="ECO:0000313" key="3">
    <source>
        <dbReference type="EMBL" id="GMH55186.1"/>
    </source>
</evidence>
<dbReference type="SUPFAM" id="SSF53335">
    <property type="entry name" value="S-adenosyl-L-methionine-dependent methyltransferases"/>
    <property type="match status" value="1"/>
</dbReference>
<dbReference type="InterPro" id="IPR005299">
    <property type="entry name" value="MeTrfase_7"/>
</dbReference>